<evidence type="ECO:0000256" key="1">
    <source>
        <dbReference type="SAM" id="SignalP"/>
    </source>
</evidence>
<evidence type="ECO:0000313" key="2">
    <source>
        <dbReference type="EnsemblMetazoa" id="ACHR002300-PA"/>
    </source>
</evidence>
<dbReference type="VEuPathDB" id="VectorBase:ACHR002300"/>
<reference evidence="3" key="1">
    <citation type="submission" date="2013-03" db="EMBL/GenBank/DDBJ databases">
        <title>The Genome Sequence of Anopheles christyi ACHKN1017.</title>
        <authorList>
            <consortium name="The Broad Institute Genomics Platform"/>
            <person name="Neafsey D.E."/>
            <person name="Besansky N."/>
            <person name="Walker B."/>
            <person name="Young S.K."/>
            <person name="Zeng Q."/>
            <person name="Gargeya S."/>
            <person name="Fitzgerald M."/>
            <person name="Haas B."/>
            <person name="Abouelleil A."/>
            <person name="Allen A.W."/>
            <person name="Alvarado L."/>
            <person name="Arachchi H.M."/>
            <person name="Berlin A.M."/>
            <person name="Chapman S.B."/>
            <person name="Gainer-Dewar J."/>
            <person name="Goldberg J."/>
            <person name="Griggs A."/>
            <person name="Gujja S."/>
            <person name="Hansen M."/>
            <person name="Howarth C."/>
            <person name="Imamovic A."/>
            <person name="Ireland A."/>
            <person name="Larimer J."/>
            <person name="McCowan C."/>
            <person name="Murphy C."/>
            <person name="Pearson M."/>
            <person name="Poon T.W."/>
            <person name="Priest M."/>
            <person name="Roberts A."/>
            <person name="Saif S."/>
            <person name="Shea T."/>
            <person name="Sisk P."/>
            <person name="Sykes S."/>
            <person name="Wortman J."/>
            <person name="Nusbaum C."/>
            <person name="Birren B."/>
        </authorList>
    </citation>
    <scope>NUCLEOTIDE SEQUENCE [LARGE SCALE GENOMIC DNA]</scope>
    <source>
        <strain evidence="3">ACHKN1017</strain>
    </source>
</reference>
<dbReference type="Gene3D" id="2.10.25.10">
    <property type="entry name" value="Laminin"/>
    <property type="match status" value="1"/>
</dbReference>
<name>A0A182JUW8_9DIPT</name>
<proteinExistence type="predicted"/>
<sequence length="96" mass="10501">MQVTSVFAACLLLTILFVCPTATECPPNSEFTSMAQCDFYCGIPCDYKGVTNVCICRDGYLKDPTTKQCVRESECSIPEDIPVLRSAGSFSFACFT</sequence>
<feature type="chain" id="PRO_5008124654" description="TIL domain-containing protein" evidence="1">
    <location>
        <begin position="24"/>
        <end position="96"/>
    </location>
</feature>
<protein>
    <recommendedName>
        <fullName evidence="4">TIL domain-containing protein</fullName>
    </recommendedName>
</protein>
<keyword evidence="1" id="KW-0732">Signal</keyword>
<evidence type="ECO:0000313" key="3">
    <source>
        <dbReference type="Proteomes" id="UP000075881"/>
    </source>
</evidence>
<dbReference type="EnsemblMetazoa" id="ACHR002300-RA">
    <property type="protein sequence ID" value="ACHR002300-PA"/>
    <property type="gene ID" value="ACHR002300"/>
</dbReference>
<dbReference type="Proteomes" id="UP000075881">
    <property type="component" value="Unassembled WGS sequence"/>
</dbReference>
<dbReference type="InterPro" id="IPR036084">
    <property type="entry name" value="Ser_inhib-like_sf"/>
</dbReference>
<feature type="signal peptide" evidence="1">
    <location>
        <begin position="1"/>
        <end position="23"/>
    </location>
</feature>
<dbReference type="AlphaFoldDB" id="A0A182JUW8"/>
<dbReference type="SUPFAM" id="SSF57567">
    <property type="entry name" value="Serine protease inhibitors"/>
    <property type="match status" value="1"/>
</dbReference>
<evidence type="ECO:0008006" key="4">
    <source>
        <dbReference type="Google" id="ProtNLM"/>
    </source>
</evidence>
<accession>A0A182JUW8</accession>
<reference evidence="2" key="2">
    <citation type="submission" date="2020-05" db="UniProtKB">
        <authorList>
            <consortium name="EnsemblMetazoa"/>
        </authorList>
    </citation>
    <scope>IDENTIFICATION</scope>
    <source>
        <strain evidence="2">ACHKN1017</strain>
    </source>
</reference>
<keyword evidence="3" id="KW-1185">Reference proteome</keyword>
<organism evidence="2 3">
    <name type="scientific">Anopheles christyi</name>
    <dbReference type="NCBI Taxonomy" id="43041"/>
    <lineage>
        <taxon>Eukaryota</taxon>
        <taxon>Metazoa</taxon>
        <taxon>Ecdysozoa</taxon>
        <taxon>Arthropoda</taxon>
        <taxon>Hexapoda</taxon>
        <taxon>Insecta</taxon>
        <taxon>Pterygota</taxon>
        <taxon>Neoptera</taxon>
        <taxon>Endopterygota</taxon>
        <taxon>Diptera</taxon>
        <taxon>Nematocera</taxon>
        <taxon>Culicoidea</taxon>
        <taxon>Culicidae</taxon>
        <taxon>Anophelinae</taxon>
        <taxon>Anopheles</taxon>
    </lineage>
</organism>